<feature type="chain" id="PRO_5007852447" description="Secreted protein" evidence="1">
    <location>
        <begin position="36"/>
        <end position="75"/>
    </location>
</feature>
<protein>
    <recommendedName>
        <fullName evidence="4">Secreted protein</fullName>
    </recommendedName>
</protein>
<name>A0A164PWT8_9CRUS</name>
<evidence type="ECO:0000256" key="1">
    <source>
        <dbReference type="SAM" id="SignalP"/>
    </source>
</evidence>
<keyword evidence="3" id="KW-1185">Reference proteome</keyword>
<proteinExistence type="predicted"/>
<evidence type="ECO:0000313" key="3">
    <source>
        <dbReference type="Proteomes" id="UP000076858"/>
    </source>
</evidence>
<reference evidence="2 3" key="1">
    <citation type="submission" date="2016-03" db="EMBL/GenBank/DDBJ databases">
        <title>EvidentialGene: Evidence-directed Construction of Genes on Genomes.</title>
        <authorList>
            <person name="Gilbert D.G."/>
            <person name="Choi J.-H."/>
            <person name="Mockaitis K."/>
            <person name="Colbourne J."/>
            <person name="Pfrender M."/>
        </authorList>
    </citation>
    <scope>NUCLEOTIDE SEQUENCE [LARGE SCALE GENOMIC DNA]</scope>
    <source>
        <strain evidence="2 3">Xinb3</strain>
        <tissue evidence="2">Complete organism</tissue>
    </source>
</reference>
<evidence type="ECO:0000313" key="2">
    <source>
        <dbReference type="EMBL" id="KZS07218.1"/>
    </source>
</evidence>
<dbReference type="EMBL" id="LRGB01002536">
    <property type="protein sequence ID" value="KZS07218.1"/>
    <property type="molecule type" value="Genomic_DNA"/>
</dbReference>
<dbReference type="AlphaFoldDB" id="A0A164PWT8"/>
<sequence length="75" mass="8166">MLCVCIVFHVYIQPNPISIMPTLVTLLLLLFSTNAFQITTCNCNKSSGVGLLQFSDGSCEPATRTVSCTKIRTPI</sequence>
<evidence type="ECO:0008006" key="4">
    <source>
        <dbReference type="Google" id="ProtNLM"/>
    </source>
</evidence>
<gene>
    <name evidence="2" type="ORF">APZ42_029132</name>
</gene>
<keyword evidence="1" id="KW-0732">Signal</keyword>
<comment type="caution">
    <text evidence="2">The sequence shown here is derived from an EMBL/GenBank/DDBJ whole genome shotgun (WGS) entry which is preliminary data.</text>
</comment>
<dbReference type="Proteomes" id="UP000076858">
    <property type="component" value="Unassembled WGS sequence"/>
</dbReference>
<feature type="signal peptide" evidence="1">
    <location>
        <begin position="1"/>
        <end position="35"/>
    </location>
</feature>
<organism evidence="2 3">
    <name type="scientific">Daphnia magna</name>
    <dbReference type="NCBI Taxonomy" id="35525"/>
    <lineage>
        <taxon>Eukaryota</taxon>
        <taxon>Metazoa</taxon>
        <taxon>Ecdysozoa</taxon>
        <taxon>Arthropoda</taxon>
        <taxon>Crustacea</taxon>
        <taxon>Branchiopoda</taxon>
        <taxon>Diplostraca</taxon>
        <taxon>Cladocera</taxon>
        <taxon>Anomopoda</taxon>
        <taxon>Daphniidae</taxon>
        <taxon>Daphnia</taxon>
    </lineage>
</organism>
<accession>A0A164PWT8</accession>